<comment type="caution">
    <text evidence="1">The sequence shown here is derived from an EMBL/GenBank/DDBJ whole genome shotgun (WGS) entry which is preliminary data.</text>
</comment>
<evidence type="ECO:0000313" key="2">
    <source>
        <dbReference type="Proteomes" id="UP001054945"/>
    </source>
</evidence>
<protein>
    <submittedName>
        <fullName evidence="1">Uncharacterized protein</fullName>
    </submittedName>
</protein>
<dbReference type="EMBL" id="BPLR01000978">
    <property type="protein sequence ID" value="GIY98856.1"/>
    <property type="molecule type" value="Genomic_DNA"/>
</dbReference>
<gene>
    <name evidence="1" type="ORF">CEXT_381481</name>
</gene>
<name>A0AAV4XUL4_CAEEX</name>
<evidence type="ECO:0000313" key="1">
    <source>
        <dbReference type="EMBL" id="GIY98856.1"/>
    </source>
</evidence>
<sequence length="87" mass="9553">MARISFVCVRIPSGCKGVLLLPLPEECRRCYGCLTGSPNGSNVITLRDGGVKCWDGVFGFDDEVGKKGWFIAVWLGCFQCGFMEKVK</sequence>
<dbReference type="Proteomes" id="UP001054945">
    <property type="component" value="Unassembled WGS sequence"/>
</dbReference>
<proteinExistence type="predicted"/>
<organism evidence="1 2">
    <name type="scientific">Caerostris extrusa</name>
    <name type="common">Bark spider</name>
    <name type="synonym">Caerostris bankana</name>
    <dbReference type="NCBI Taxonomy" id="172846"/>
    <lineage>
        <taxon>Eukaryota</taxon>
        <taxon>Metazoa</taxon>
        <taxon>Ecdysozoa</taxon>
        <taxon>Arthropoda</taxon>
        <taxon>Chelicerata</taxon>
        <taxon>Arachnida</taxon>
        <taxon>Araneae</taxon>
        <taxon>Araneomorphae</taxon>
        <taxon>Entelegynae</taxon>
        <taxon>Araneoidea</taxon>
        <taxon>Araneidae</taxon>
        <taxon>Caerostris</taxon>
    </lineage>
</organism>
<keyword evidence="2" id="KW-1185">Reference proteome</keyword>
<dbReference type="AlphaFoldDB" id="A0AAV4XUL4"/>
<accession>A0AAV4XUL4</accession>
<reference evidence="1 2" key="1">
    <citation type="submission" date="2021-06" db="EMBL/GenBank/DDBJ databases">
        <title>Caerostris extrusa draft genome.</title>
        <authorList>
            <person name="Kono N."/>
            <person name="Arakawa K."/>
        </authorList>
    </citation>
    <scope>NUCLEOTIDE SEQUENCE [LARGE SCALE GENOMIC DNA]</scope>
</reference>